<accession>A0A927N3N1</accession>
<evidence type="ECO:0000256" key="1">
    <source>
        <dbReference type="SAM" id="Phobius"/>
    </source>
</evidence>
<feature type="transmembrane region" description="Helical" evidence="1">
    <location>
        <begin position="21"/>
        <end position="43"/>
    </location>
</feature>
<sequence>MLFNAATATPLAATHSDQPGVAGWLVLGLAAWAAGYLLLCWIWPFRNCRRCNGWGKHRAPIGRGFRHCPRCDGTGHRLRTGRLLLNHLRDIRGASK</sequence>
<dbReference type="Proteomes" id="UP000638648">
    <property type="component" value="Unassembled WGS sequence"/>
</dbReference>
<keyword evidence="1" id="KW-0812">Transmembrane</keyword>
<reference evidence="2" key="1">
    <citation type="submission" date="2020-10" db="EMBL/GenBank/DDBJ databases">
        <title>Sequencing the genomes of 1000 actinobacteria strains.</title>
        <authorList>
            <person name="Klenk H.-P."/>
        </authorList>
    </citation>
    <scope>NUCLEOTIDE SEQUENCE</scope>
    <source>
        <strain evidence="2">DSM 45354</strain>
    </source>
</reference>
<name>A0A927N3N1_9ACTN</name>
<dbReference type="Gene3D" id="6.20.20.10">
    <property type="match status" value="1"/>
</dbReference>
<evidence type="ECO:0000313" key="2">
    <source>
        <dbReference type="EMBL" id="MBE1612065.1"/>
    </source>
</evidence>
<comment type="caution">
    <text evidence="2">The sequence shown here is derived from an EMBL/GenBank/DDBJ whole genome shotgun (WGS) entry which is preliminary data.</text>
</comment>
<keyword evidence="1" id="KW-0472">Membrane</keyword>
<dbReference type="RefSeq" id="WP_202896846.1">
    <property type="nucleotide sequence ID" value="NZ_BAABJL010000222.1"/>
</dbReference>
<keyword evidence="3" id="KW-1185">Reference proteome</keyword>
<gene>
    <name evidence="2" type="ORF">HEB94_008913</name>
</gene>
<dbReference type="EMBL" id="JADBEM010000001">
    <property type="protein sequence ID" value="MBE1612065.1"/>
    <property type="molecule type" value="Genomic_DNA"/>
</dbReference>
<protein>
    <submittedName>
        <fullName evidence="2">Uncharacterized protein</fullName>
    </submittedName>
</protein>
<proteinExistence type="predicted"/>
<keyword evidence="1" id="KW-1133">Transmembrane helix</keyword>
<organism evidence="2 3">
    <name type="scientific">Actinopolymorpha pittospori</name>
    <dbReference type="NCBI Taxonomy" id="648752"/>
    <lineage>
        <taxon>Bacteria</taxon>
        <taxon>Bacillati</taxon>
        <taxon>Actinomycetota</taxon>
        <taxon>Actinomycetes</taxon>
        <taxon>Propionibacteriales</taxon>
        <taxon>Actinopolymorphaceae</taxon>
        <taxon>Actinopolymorpha</taxon>
    </lineage>
</organism>
<evidence type="ECO:0000313" key="3">
    <source>
        <dbReference type="Proteomes" id="UP000638648"/>
    </source>
</evidence>
<dbReference type="AlphaFoldDB" id="A0A927N3N1"/>